<dbReference type="EMBL" id="JBEPIJ010000014">
    <property type="protein sequence ID" value="MES0874792.1"/>
    <property type="molecule type" value="Genomic_DNA"/>
</dbReference>
<sequence length="659" mass="67175">MAQRRLGKGLHRQRGAVAVFAAIALVAMLTATMLAIDVGRMYVAKRELQKQAVLAALDASRLVSGCSIDADTPVNNDPVALRGEVETLVDQILAEAGVSGTVGRRVDAEGTPRGIDVGVIQTDAQGRRHLINAMDQPPDAVRVTLQRPFPTPILPLFAANDGQLMVASATAQQSAVGSFYLGSGLLRINTSQSALLNSLLSELLGGTVSIDAVTYEGLLGVAVSLEHIATALGLEAKDLSDPVTLGAQTPLLSDMIDGLAGALSGTASGAVTGLLGDLAAIAAGGNDLPVPLASLLGAVDDTAATAPFVNLLDLLIALGAAANADDSGAVAPIALPLALSLPGLASVHTFVQILKPPQFSGMQRAGVAEAHTAQIRLLVRLQVDALNSITQALNLLTLGGLLGQVIAPPIKLGVDVNVAEASAWLDRIQCPRFADPSLKADLSARAAVATIKLGTFDGAAANAPSISDGVSQLLGVTIRILGGLLAEINVNLFLQSPVETMAGSQTPVPLQTIDAFTKADQPAGERPYWIADTAPETALNPQTVGTTGLLSGTLSTLFSSLQITATAPGHASGSSICLLRVLGNCTLSIPVDSILDVVLNPVVTLLGTLLNGVGGIADAIIDPLLQALGIRIGSATVTMNAVSVDQPRIISTEVPASGF</sequence>
<name>A0ABV2AC42_9GAMM</name>
<protein>
    <submittedName>
        <fullName evidence="2">Pilus assembly protein TadG-related protein</fullName>
    </submittedName>
</protein>
<reference evidence="2 3" key="1">
    <citation type="submission" date="2024-06" db="EMBL/GenBank/DDBJ databases">
        <authorList>
            <person name="Li Z."/>
            <person name="Jiang Y."/>
        </authorList>
    </citation>
    <scope>NUCLEOTIDE SEQUENCE [LARGE SCALE GENOMIC DNA]</scope>
    <source>
        <strain evidence="2 3">HSW-8</strain>
    </source>
</reference>
<dbReference type="RefSeq" id="WP_352890170.1">
    <property type="nucleotide sequence ID" value="NZ_JBEPIJ010000014.1"/>
</dbReference>
<evidence type="ECO:0000259" key="1">
    <source>
        <dbReference type="Pfam" id="PF13400"/>
    </source>
</evidence>
<dbReference type="Proteomes" id="UP001465331">
    <property type="component" value="Unassembled WGS sequence"/>
</dbReference>
<evidence type="ECO:0000313" key="2">
    <source>
        <dbReference type="EMBL" id="MES0874792.1"/>
    </source>
</evidence>
<gene>
    <name evidence="2" type="ORF">ABSH63_12365</name>
</gene>
<proteinExistence type="predicted"/>
<comment type="caution">
    <text evidence="2">The sequence shown here is derived from an EMBL/GenBank/DDBJ whole genome shotgun (WGS) entry which is preliminary data.</text>
</comment>
<dbReference type="InterPro" id="IPR028087">
    <property type="entry name" value="Tad_N"/>
</dbReference>
<dbReference type="Pfam" id="PF13400">
    <property type="entry name" value="Tad"/>
    <property type="match status" value="1"/>
</dbReference>
<keyword evidence="3" id="KW-1185">Reference proteome</keyword>
<feature type="domain" description="Putative Flp pilus-assembly TadG-like N-terminal" evidence="1">
    <location>
        <begin position="15"/>
        <end position="58"/>
    </location>
</feature>
<organism evidence="2 3">
    <name type="scientific">Sinimarinibacterium thermocellulolyticum</name>
    <dbReference type="NCBI Taxonomy" id="3170016"/>
    <lineage>
        <taxon>Bacteria</taxon>
        <taxon>Pseudomonadati</taxon>
        <taxon>Pseudomonadota</taxon>
        <taxon>Gammaproteobacteria</taxon>
        <taxon>Nevskiales</taxon>
        <taxon>Nevskiaceae</taxon>
        <taxon>Sinimarinibacterium</taxon>
    </lineage>
</organism>
<accession>A0ABV2AC42</accession>
<evidence type="ECO:0000313" key="3">
    <source>
        <dbReference type="Proteomes" id="UP001465331"/>
    </source>
</evidence>